<keyword evidence="2" id="KW-0805">Transcription regulation</keyword>
<dbReference type="InterPro" id="IPR036390">
    <property type="entry name" value="WH_DNA-bd_sf"/>
</dbReference>
<comment type="similarity">
    <text evidence="1">Belongs to the LysR transcriptional regulatory family.</text>
</comment>
<feature type="domain" description="HTH lysR-type" evidence="5">
    <location>
        <begin position="1"/>
        <end position="58"/>
    </location>
</feature>
<dbReference type="InterPro" id="IPR000847">
    <property type="entry name" value="LysR_HTH_N"/>
</dbReference>
<dbReference type="RefSeq" id="WP_183597454.1">
    <property type="nucleotide sequence ID" value="NZ_JACHXK010000002.1"/>
</dbReference>
<dbReference type="Proteomes" id="UP000570361">
    <property type="component" value="Unassembled WGS sequence"/>
</dbReference>
<evidence type="ECO:0000313" key="6">
    <source>
        <dbReference type="EMBL" id="MBB3108854.1"/>
    </source>
</evidence>
<accession>A0A7W5FLB9</accession>
<dbReference type="Gene3D" id="1.10.10.10">
    <property type="entry name" value="Winged helix-like DNA-binding domain superfamily/Winged helix DNA-binding domain"/>
    <property type="match status" value="1"/>
</dbReference>
<comment type="caution">
    <text evidence="6">The sequence shown here is derived from an EMBL/GenBank/DDBJ whole genome shotgun (WGS) entry which is preliminary data.</text>
</comment>
<dbReference type="InterPro" id="IPR050950">
    <property type="entry name" value="HTH-type_LysR_regulators"/>
</dbReference>
<dbReference type="PROSITE" id="PS50931">
    <property type="entry name" value="HTH_LYSR"/>
    <property type="match status" value="1"/>
</dbReference>
<sequence>MELLQLHYFRVAAKYEHMTKAAEELKIAQPSLSKTISRLEEHVGVPLFDRQGRNIRLSSFGKVFLERVERAFRELEEGKREVRDMAGLNRGSVSLAASISNVIPELLAAFLELYPSVHIRQVLEPRAGIKRMIEDGQIDLCLTTAPLEGEDFEWRPLITMDLFVCVPDNHRLAGRDSVSLIELKDESFIGLRTGYFFRDMTDNLCMKAGFTPNTMIEVDESEASLLLLRRGLGITFLSELGWSKRAHLVPNKLRIEDPDCTVTIGLAWSKRHYLSFAAQRFQQFVIEFYAQLEK</sequence>
<dbReference type="AlphaFoldDB" id="A0A7W5FLB9"/>
<dbReference type="PANTHER" id="PTHR30419">
    <property type="entry name" value="HTH-TYPE TRANSCRIPTIONAL REGULATOR YBHD"/>
    <property type="match status" value="1"/>
</dbReference>
<evidence type="ECO:0000256" key="4">
    <source>
        <dbReference type="ARBA" id="ARBA00023163"/>
    </source>
</evidence>
<dbReference type="EMBL" id="JACHXK010000002">
    <property type="protein sequence ID" value="MBB3108854.1"/>
    <property type="molecule type" value="Genomic_DNA"/>
</dbReference>
<proteinExistence type="inferred from homology"/>
<dbReference type="InterPro" id="IPR036388">
    <property type="entry name" value="WH-like_DNA-bd_sf"/>
</dbReference>
<dbReference type="Gene3D" id="3.40.190.290">
    <property type="match status" value="1"/>
</dbReference>
<dbReference type="SUPFAM" id="SSF46785">
    <property type="entry name" value="Winged helix' DNA-binding domain"/>
    <property type="match status" value="1"/>
</dbReference>
<dbReference type="PRINTS" id="PR00039">
    <property type="entry name" value="HTHLYSR"/>
</dbReference>
<dbReference type="Pfam" id="PF00126">
    <property type="entry name" value="HTH_1"/>
    <property type="match status" value="1"/>
</dbReference>
<evidence type="ECO:0000256" key="2">
    <source>
        <dbReference type="ARBA" id="ARBA00023015"/>
    </source>
</evidence>
<evidence type="ECO:0000259" key="5">
    <source>
        <dbReference type="PROSITE" id="PS50931"/>
    </source>
</evidence>
<keyword evidence="7" id="KW-1185">Reference proteome</keyword>
<dbReference type="PANTHER" id="PTHR30419:SF28">
    <property type="entry name" value="HTH-TYPE TRANSCRIPTIONAL REGULATOR BSDA"/>
    <property type="match status" value="1"/>
</dbReference>
<organism evidence="6 7">
    <name type="scientific">Paenibacillus phyllosphaerae</name>
    <dbReference type="NCBI Taxonomy" id="274593"/>
    <lineage>
        <taxon>Bacteria</taxon>
        <taxon>Bacillati</taxon>
        <taxon>Bacillota</taxon>
        <taxon>Bacilli</taxon>
        <taxon>Bacillales</taxon>
        <taxon>Paenibacillaceae</taxon>
        <taxon>Paenibacillus</taxon>
    </lineage>
</organism>
<name>A0A7W5FLB9_9BACL</name>
<dbReference type="GO" id="GO:0005829">
    <property type="term" value="C:cytosol"/>
    <property type="evidence" value="ECO:0007669"/>
    <property type="project" value="TreeGrafter"/>
</dbReference>
<evidence type="ECO:0000313" key="7">
    <source>
        <dbReference type="Proteomes" id="UP000570361"/>
    </source>
</evidence>
<protein>
    <submittedName>
        <fullName evidence="6">DNA-binding transcriptional LysR family regulator</fullName>
    </submittedName>
</protein>
<reference evidence="6 7" key="1">
    <citation type="submission" date="2020-08" db="EMBL/GenBank/DDBJ databases">
        <title>Genomic Encyclopedia of Type Strains, Phase III (KMG-III): the genomes of soil and plant-associated and newly described type strains.</title>
        <authorList>
            <person name="Whitman W."/>
        </authorList>
    </citation>
    <scope>NUCLEOTIDE SEQUENCE [LARGE SCALE GENOMIC DNA]</scope>
    <source>
        <strain evidence="6 7">CECT 5862</strain>
    </source>
</reference>
<dbReference type="GO" id="GO:0003700">
    <property type="term" value="F:DNA-binding transcription factor activity"/>
    <property type="evidence" value="ECO:0007669"/>
    <property type="project" value="InterPro"/>
</dbReference>
<gene>
    <name evidence="6" type="ORF">FHS18_000906</name>
</gene>
<keyword evidence="4" id="KW-0804">Transcription</keyword>
<dbReference type="Pfam" id="PF03466">
    <property type="entry name" value="LysR_substrate"/>
    <property type="match status" value="1"/>
</dbReference>
<dbReference type="SUPFAM" id="SSF53850">
    <property type="entry name" value="Periplasmic binding protein-like II"/>
    <property type="match status" value="1"/>
</dbReference>
<dbReference type="InterPro" id="IPR005119">
    <property type="entry name" value="LysR_subst-bd"/>
</dbReference>
<dbReference type="FunFam" id="1.10.10.10:FF:000001">
    <property type="entry name" value="LysR family transcriptional regulator"/>
    <property type="match status" value="1"/>
</dbReference>
<keyword evidence="3 6" id="KW-0238">DNA-binding</keyword>
<dbReference type="GO" id="GO:0003677">
    <property type="term" value="F:DNA binding"/>
    <property type="evidence" value="ECO:0007669"/>
    <property type="project" value="UniProtKB-KW"/>
</dbReference>
<evidence type="ECO:0000256" key="3">
    <source>
        <dbReference type="ARBA" id="ARBA00023125"/>
    </source>
</evidence>
<evidence type="ECO:0000256" key="1">
    <source>
        <dbReference type="ARBA" id="ARBA00009437"/>
    </source>
</evidence>